<dbReference type="AlphaFoldDB" id="A0ABD3HAF3"/>
<proteinExistence type="predicted"/>
<dbReference type="Proteomes" id="UP001633002">
    <property type="component" value="Unassembled WGS sequence"/>
</dbReference>
<sequence>MPEYSFKGSRGKLTEGFSSLAQHLGLKPDEAVFMNSLAVNPEGKGWRLTSVDGLEGVLSSVVVTMSGPGSTVLHFPLSKSHREYCVKYLEDGGDLKQVARNGEGKYYPDASITRRLLEKTNNASTRKWLEGKVIANSYVTEEEEELAKKVGGRTLMSSEKFLQFVGKDYIHKVADDIGIEAPPGIVIDKPAPSSSIVDSFLQKLQKKGMDPDHMKVWIKPSSLCSGHGIISLPRGDTESLREGLVELAKVFHRVGFYPEEVKESELSRDDPFKGITKFMPILLEADVGRLPWVSRKVDDVAVNAVLGQNGVVLIETTPFVAVDGGYTGSRLATPQDEPLVFAAEVSTDKLMHRMWEEGYRGYLGVDAMVVEKKNGELMAYLNDLNTRLCGATPVIAMAHKVEAKVGYRPSVFSQNLTIRAPENMTDPFEVIKVNVGDHLYRASETEYTGIVPILVDANPESGYISFRAIVIGRDDLHLGLLRRALLSMDKYEGLLGILLRTGFFILIETFTQNSDYCTGVFTLRVTDVIGELKGLKLELCNIPLFVVGA</sequence>
<protein>
    <recommendedName>
        <fullName evidence="3">ATP-grasp domain-containing protein</fullName>
    </recommendedName>
</protein>
<organism evidence="1 2">
    <name type="scientific">Riccia sorocarpa</name>
    <dbReference type="NCBI Taxonomy" id="122646"/>
    <lineage>
        <taxon>Eukaryota</taxon>
        <taxon>Viridiplantae</taxon>
        <taxon>Streptophyta</taxon>
        <taxon>Embryophyta</taxon>
        <taxon>Marchantiophyta</taxon>
        <taxon>Marchantiopsida</taxon>
        <taxon>Marchantiidae</taxon>
        <taxon>Marchantiales</taxon>
        <taxon>Ricciaceae</taxon>
        <taxon>Riccia</taxon>
    </lineage>
</organism>
<evidence type="ECO:0000313" key="1">
    <source>
        <dbReference type="EMBL" id="KAL3687562.1"/>
    </source>
</evidence>
<reference evidence="1 2" key="1">
    <citation type="submission" date="2024-09" db="EMBL/GenBank/DDBJ databases">
        <title>Chromosome-scale assembly of Riccia sorocarpa.</title>
        <authorList>
            <person name="Paukszto L."/>
        </authorList>
    </citation>
    <scope>NUCLEOTIDE SEQUENCE [LARGE SCALE GENOMIC DNA]</scope>
    <source>
        <strain evidence="1">LP-2024</strain>
        <tissue evidence="1">Aerial parts of the thallus</tissue>
    </source>
</reference>
<keyword evidence="2" id="KW-1185">Reference proteome</keyword>
<gene>
    <name evidence="1" type="ORF">R1sor_013871</name>
</gene>
<accession>A0ABD3HAF3</accession>
<evidence type="ECO:0000313" key="2">
    <source>
        <dbReference type="Proteomes" id="UP001633002"/>
    </source>
</evidence>
<comment type="caution">
    <text evidence="1">The sequence shown here is derived from an EMBL/GenBank/DDBJ whole genome shotgun (WGS) entry which is preliminary data.</text>
</comment>
<dbReference type="EMBL" id="JBJQOH010000004">
    <property type="protein sequence ID" value="KAL3687562.1"/>
    <property type="molecule type" value="Genomic_DNA"/>
</dbReference>
<name>A0ABD3HAF3_9MARC</name>
<evidence type="ECO:0008006" key="3">
    <source>
        <dbReference type="Google" id="ProtNLM"/>
    </source>
</evidence>